<accession>A0ABU6NPA7</accession>
<reference evidence="1 2" key="1">
    <citation type="submission" date="2023-03" db="EMBL/GenBank/DDBJ databases">
        <title>Bacillus Genome Sequencing.</title>
        <authorList>
            <person name="Dunlap C."/>
        </authorList>
    </citation>
    <scope>NUCLEOTIDE SEQUENCE [LARGE SCALE GENOMIC DNA]</scope>
    <source>
        <strain evidence="1 2">B-4107</strain>
    </source>
</reference>
<organism evidence="1 2">
    <name type="scientific">Shouchella miscanthi</name>
    <dbReference type="NCBI Taxonomy" id="2598861"/>
    <lineage>
        <taxon>Bacteria</taxon>
        <taxon>Bacillati</taxon>
        <taxon>Bacillota</taxon>
        <taxon>Bacilli</taxon>
        <taxon>Bacillales</taxon>
        <taxon>Bacillaceae</taxon>
        <taxon>Shouchella</taxon>
    </lineage>
</organism>
<keyword evidence="2" id="KW-1185">Reference proteome</keyword>
<sequence>MQNPMFRDFNSEEKAYNAVVKMKQKYDASQIKVIAPFPKETQSKKHENYGLPKGNVEYDGDMYSLEDSLKSCGFNEEQANILRDTIDSGQVIVIVCQNESN</sequence>
<evidence type="ECO:0008006" key="3">
    <source>
        <dbReference type="Google" id="ProtNLM"/>
    </source>
</evidence>
<dbReference type="EMBL" id="JAROAS010000048">
    <property type="protein sequence ID" value="MED4130023.1"/>
    <property type="molecule type" value="Genomic_DNA"/>
</dbReference>
<protein>
    <recommendedName>
        <fullName evidence="3">General stress protein 17M-like domain-containing protein</fullName>
    </recommendedName>
</protein>
<dbReference type="Proteomes" id="UP001341820">
    <property type="component" value="Unassembled WGS sequence"/>
</dbReference>
<evidence type="ECO:0000313" key="2">
    <source>
        <dbReference type="Proteomes" id="UP001341820"/>
    </source>
</evidence>
<evidence type="ECO:0000313" key="1">
    <source>
        <dbReference type="EMBL" id="MED4130023.1"/>
    </source>
</evidence>
<dbReference type="RefSeq" id="WP_328238656.1">
    <property type="nucleotide sequence ID" value="NZ_JAROAS010000048.1"/>
</dbReference>
<proteinExistence type="predicted"/>
<comment type="caution">
    <text evidence="1">The sequence shown here is derived from an EMBL/GenBank/DDBJ whole genome shotgun (WGS) entry which is preliminary data.</text>
</comment>
<gene>
    <name evidence="1" type="ORF">P5F74_17970</name>
</gene>
<name>A0ABU6NPA7_9BACI</name>